<dbReference type="EMBL" id="MU275974">
    <property type="protein sequence ID" value="KAI0044691.1"/>
    <property type="molecule type" value="Genomic_DNA"/>
</dbReference>
<sequence>MTQDLIRQQNLHATSGKARAQSDQRTEPQQSAPTPRITFSFVAPSGAPSNGPNVAEGGPNYVYIGTYTTRNDQTLEMQDPATGMLTPTVRVTTESDVNGGLSWGDRSGVPAEEAETVPKPNAPGKHHAHPDTDASADTSVRLSSDAASDGPSLDTRDLYIECIDSVALDSYQEVGSYRSDLGDDPLFEGLFPRVVLL</sequence>
<reference evidence="1" key="1">
    <citation type="submission" date="2021-02" db="EMBL/GenBank/DDBJ databases">
        <authorList>
            <consortium name="DOE Joint Genome Institute"/>
            <person name="Ahrendt S."/>
            <person name="Looney B.P."/>
            <person name="Miyauchi S."/>
            <person name="Morin E."/>
            <person name="Drula E."/>
            <person name="Courty P.E."/>
            <person name="Chicoki N."/>
            <person name="Fauchery L."/>
            <person name="Kohler A."/>
            <person name="Kuo A."/>
            <person name="Labutti K."/>
            <person name="Pangilinan J."/>
            <person name="Lipzen A."/>
            <person name="Riley R."/>
            <person name="Andreopoulos W."/>
            <person name="He G."/>
            <person name="Johnson J."/>
            <person name="Barry K.W."/>
            <person name="Grigoriev I.V."/>
            <person name="Nagy L."/>
            <person name="Hibbett D."/>
            <person name="Henrissat B."/>
            <person name="Matheny P.B."/>
            <person name="Labbe J."/>
            <person name="Martin F."/>
        </authorList>
    </citation>
    <scope>NUCLEOTIDE SEQUENCE</scope>
    <source>
        <strain evidence="1">FP105234-sp</strain>
    </source>
</reference>
<accession>A0ACB8RLX3</accession>
<organism evidence="1 2">
    <name type="scientific">Auriscalpium vulgare</name>
    <dbReference type="NCBI Taxonomy" id="40419"/>
    <lineage>
        <taxon>Eukaryota</taxon>
        <taxon>Fungi</taxon>
        <taxon>Dikarya</taxon>
        <taxon>Basidiomycota</taxon>
        <taxon>Agaricomycotina</taxon>
        <taxon>Agaricomycetes</taxon>
        <taxon>Russulales</taxon>
        <taxon>Auriscalpiaceae</taxon>
        <taxon>Auriscalpium</taxon>
    </lineage>
</organism>
<evidence type="ECO:0000313" key="2">
    <source>
        <dbReference type="Proteomes" id="UP000814033"/>
    </source>
</evidence>
<proteinExistence type="predicted"/>
<protein>
    <submittedName>
        <fullName evidence="1">Uncharacterized protein</fullName>
    </submittedName>
</protein>
<gene>
    <name evidence="1" type="ORF">FA95DRAFT_1561949</name>
</gene>
<keyword evidence="2" id="KW-1185">Reference proteome</keyword>
<dbReference type="Proteomes" id="UP000814033">
    <property type="component" value="Unassembled WGS sequence"/>
</dbReference>
<reference evidence="1" key="2">
    <citation type="journal article" date="2022" name="New Phytol.">
        <title>Evolutionary transition to the ectomycorrhizal habit in the genomes of a hyperdiverse lineage of mushroom-forming fungi.</title>
        <authorList>
            <person name="Looney B."/>
            <person name="Miyauchi S."/>
            <person name="Morin E."/>
            <person name="Drula E."/>
            <person name="Courty P.E."/>
            <person name="Kohler A."/>
            <person name="Kuo A."/>
            <person name="LaButti K."/>
            <person name="Pangilinan J."/>
            <person name="Lipzen A."/>
            <person name="Riley R."/>
            <person name="Andreopoulos W."/>
            <person name="He G."/>
            <person name="Johnson J."/>
            <person name="Nolan M."/>
            <person name="Tritt A."/>
            <person name="Barry K.W."/>
            <person name="Grigoriev I.V."/>
            <person name="Nagy L.G."/>
            <person name="Hibbett D."/>
            <person name="Henrissat B."/>
            <person name="Matheny P.B."/>
            <person name="Labbe J."/>
            <person name="Martin F.M."/>
        </authorList>
    </citation>
    <scope>NUCLEOTIDE SEQUENCE</scope>
    <source>
        <strain evidence="1">FP105234-sp</strain>
    </source>
</reference>
<comment type="caution">
    <text evidence="1">The sequence shown here is derived from an EMBL/GenBank/DDBJ whole genome shotgun (WGS) entry which is preliminary data.</text>
</comment>
<name>A0ACB8RLX3_9AGAM</name>
<evidence type="ECO:0000313" key="1">
    <source>
        <dbReference type="EMBL" id="KAI0044691.1"/>
    </source>
</evidence>